<keyword evidence="4" id="KW-1185">Reference proteome</keyword>
<feature type="compositionally biased region" description="Polar residues" evidence="1">
    <location>
        <begin position="147"/>
        <end position="159"/>
    </location>
</feature>
<evidence type="ECO:0000313" key="4">
    <source>
        <dbReference type="Proteomes" id="UP000007754"/>
    </source>
</evidence>
<sequence length="233" mass="25521">CSFWIKINTDFITMSLWSLWPEGKRLICHLSNAHKGSSVETALDELWALELPAHVPEVHAKNDNVLDSVKEPPVVALDRWDVFPDTKNQLGFIVAQGQGLKAEVSHETKVYHCPDLGKKRQGRDRTLRKGGTANVNKARGDQENEQFRSSAGTPESMENSGKAEWDPPCVSKPPIERISASGQAGTGGILALWNKCHHSSCSQLSLMSLSLCCCILGLALTLLFSADTIAFVI</sequence>
<evidence type="ECO:0000256" key="2">
    <source>
        <dbReference type="SAM" id="Phobius"/>
    </source>
</evidence>
<feature type="compositionally biased region" description="Basic and acidic residues" evidence="1">
    <location>
        <begin position="115"/>
        <end position="127"/>
    </location>
</feature>
<protein>
    <submittedName>
        <fullName evidence="3">Uncharacterized protein</fullName>
    </submittedName>
</protein>
<proteinExistence type="predicted"/>
<organism evidence="3 4">
    <name type="scientific">Taeniopygia guttata</name>
    <name type="common">Zebra finch</name>
    <name type="synonym">Poephila guttata</name>
    <dbReference type="NCBI Taxonomy" id="59729"/>
    <lineage>
        <taxon>Eukaryota</taxon>
        <taxon>Metazoa</taxon>
        <taxon>Chordata</taxon>
        <taxon>Craniata</taxon>
        <taxon>Vertebrata</taxon>
        <taxon>Euteleostomi</taxon>
        <taxon>Archelosauria</taxon>
        <taxon>Archosauria</taxon>
        <taxon>Dinosauria</taxon>
        <taxon>Saurischia</taxon>
        <taxon>Theropoda</taxon>
        <taxon>Coelurosauria</taxon>
        <taxon>Aves</taxon>
        <taxon>Neognathae</taxon>
        <taxon>Neoaves</taxon>
        <taxon>Telluraves</taxon>
        <taxon>Australaves</taxon>
        <taxon>Passeriformes</taxon>
        <taxon>Passeroidea</taxon>
        <taxon>Estrildidae</taxon>
        <taxon>Estrildinae</taxon>
        <taxon>Taeniopygia</taxon>
    </lineage>
</organism>
<dbReference type="AlphaFoldDB" id="A0A674GHQ3"/>
<reference evidence="3" key="3">
    <citation type="submission" date="2025-09" db="UniProtKB">
        <authorList>
            <consortium name="Ensembl"/>
        </authorList>
    </citation>
    <scope>IDENTIFICATION</scope>
</reference>
<feature type="transmembrane region" description="Helical" evidence="2">
    <location>
        <begin position="204"/>
        <end position="224"/>
    </location>
</feature>
<keyword evidence="2" id="KW-0472">Membrane</keyword>
<keyword evidence="2" id="KW-1133">Transmembrane helix</keyword>
<reference evidence="3" key="2">
    <citation type="submission" date="2025-08" db="UniProtKB">
        <authorList>
            <consortium name="Ensembl"/>
        </authorList>
    </citation>
    <scope>IDENTIFICATION</scope>
</reference>
<keyword evidence="2" id="KW-0812">Transmembrane</keyword>
<feature type="region of interest" description="Disordered" evidence="1">
    <location>
        <begin position="115"/>
        <end position="168"/>
    </location>
</feature>
<dbReference type="GeneTree" id="ENSGT00990000210419"/>
<evidence type="ECO:0000313" key="3">
    <source>
        <dbReference type="Ensembl" id="ENSTGUP00000022283.1"/>
    </source>
</evidence>
<reference evidence="3 4" key="1">
    <citation type="journal article" date="2010" name="Nature">
        <title>The genome of a songbird.</title>
        <authorList>
            <person name="Warren W.C."/>
            <person name="Clayton D.F."/>
            <person name="Ellegren H."/>
            <person name="Arnold A.P."/>
            <person name="Hillier L.W."/>
            <person name="Kunstner A."/>
            <person name="Searle S."/>
            <person name="White S."/>
            <person name="Vilella A.J."/>
            <person name="Fairley S."/>
            <person name="Heger A."/>
            <person name="Kong L."/>
            <person name="Ponting C.P."/>
            <person name="Jarvis E.D."/>
            <person name="Mello C.V."/>
            <person name="Minx P."/>
            <person name="Lovell P."/>
            <person name="Velho T.A."/>
            <person name="Ferris M."/>
            <person name="Balakrishnan C.N."/>
            <person name="Sinha S."/>
            <person name="Blatti C."/>
            <person name="London S.E."/>
            <person name="Li Y."/>
            <person name="Lin Y.C."/>
            <person name="George J."/>
            <person name="Sweedler J."/>
            <person name="Southey B."/>
            <person name="Gunaratne P."/>
            <person name="Watson M."/>
            <person name="Nam K."/>
            <person name="Backstrom N."/>
            <person name="Smeds L."/>
            <person name="Nabholz B."/>
            <person name="Itoh Y."/>
            <person name="Whitney O."/>
            <person name="Pfenning A.R."/>
            <person name="Howard J."/>
            <person name="Volker M."/>
            <person name="Skinner B.M."/>
            <person name="Griffin D.K."/>
            <person name="Ye L."/>
            <person name="McLaren W.M."/>
            <person name="Flicek P."/>
            <person name="Quesada V."/>
            <person name="Velasco G."/>
            <person name="Lopez-Otin C."/>
            <person name="Puente X.S."/>
            <person name="Olender T."/>
            <person name="Lancet D."/>
            <person name="Smit A.F."/>
            <person name="Hubley R."/>
            <person name="Konkel M.K."/>
            <person name="Walker J.A."/>
            <person name="Batzer M.A."/>
            <person name="Gu W."/>
            <person name="Pollock D.D."/>
            <person name="Chen L."/>
            <person name="Cheng Z."/>
            <person name="Eichler E.E."/>
            <person name="Stapley J."/>
            <person name="Slate J."/>
            <person name="Ekblom R."/>
            <person name="Birkhead T."/>
            <person name="Burke T."/>
            <person name="Burt D."/>
            <person name="Scharff C."/>
            <person name="Adam I."/>
            <person name="Richard H."/>
            <person name="Sultan M."/>
            <person name="Soldatov A."/>
            <person name="Lehrach H."/>
            <person name="Edwards S.V."/>
            <person name="Yang S.P."/>
            <person name="Li X."/>
            <person name="Graves T."/>
            <person name="Fulton L."/>
            <person name="Nelson J."/>
            <person name="Chinwalla A."/>
            <person name="Hou S."/>
            <person name="Mardis E.R."/>
            <person name="Wilson R.K."/>
        </authorList>
    </citation>
    <scope>NUCLEOTIDE SEQUENCE [LARGE SCALE GENOMIC DNA]</scope>
</reference>
<dbReference type="Proteomes" id="UP000007754">
    <property type="component" value="Chromosome 15"/>
</dbReference>
<dbReference type="Ensembl" id="ENSTGUT00000036321.1">
    <property type="protein sequence ID" value="ENSTGUP00000022283.1"/>
    <property type="gene ID" value="ENSTGUG00000027068.1"/>
</dbReference>
<name>A0A674GHQ3_TAEGU</name>
<evidence type="ECO:0000256" key="1">
    <source>
        <dbReference type="SAM" id="MobiDB-lite"/>
    </source>
</evidence>
<accession>A0A674GHQ3</accession>
<dbReference type="InParanoid" id="A0A674GHQ3"/>